<dbReference type="Gene3D" id="2.120.10.10">
    <property type="match status" value="1"/>
</dbReference>
<evidence type="ECO:0000259" key="1">
    <source>
        <dbReference type="Pfam" id="PF13859"/>
    </source>
</evidence>
<dbReference type="PANTHER" id="PTHR10628:SF30">
    <property type="entry name" value="EXO-ALPHA-SIALIDASE"/>
    <property type="match status" value="1"/>
</dbReference>
<dbReference type="InterPro" id="IPR011040">
    <property type="entry name" value="Sialidase"/>
</dbReference>
<evidence type="ECO:0000313" key="2">
    <source>
        <dbReference type="EMBL" id="CAE0145630.1"/>
    </source>
</evidence>
<dbReference type="InterPro" id="IPR026856">
    <property type="entry name" value="Sialidase_fam"/>
</dbReference>
<dbReference type="SUPFAM" id="SSF50939">
    <property type="entry name" value="Sialidases"/>
    <property type="match status" value="1"/>
</dbReference>
<dbReference type="CDD" id="cd15482">
    <property type="entry name" value="Sialidase_non-viral"/>
    <property type="match status" value="1"/>
</dbReference>
<accession>A0A7S3FID5</accession>
<dbReference type="AlphaFoldDB" id="A0A7S3FID5"/>
<dbReference type="GO" id="GO:0004308">
    <property type="term" value="F:exo-alpha-sialidase activity"/>
    <property type="evidence" value="ECO:0007669"/>
    <property type="project" value="InterPro"/>
</dbReference>
<name>A0A7S3FID5_9EUKA</name>
<dbReference type="GO" id="GO:0009313">
    <property type="term" value="P:oligosaccharide catabolic process"/>
    <property type="evidence" value="ECO:0007669"/>
    <property type="project" value="TreeGrafter"/>
</dbReference>
<dbReference type="Pfam" id="PF13859">
    <property type="entry name" value="BNR_3"/>
    <property type="match status" value="1"/>
</dbReference>
<dbReference type="GO" id="GO:0016020">
    <property type="term" value="C:membrane"/>
    <property type="evidence" value="ECO:0007669"/>
    <property type="project" value="TreeGrafter"/>
</dbReference>
<protein>
    <recommendedName>
        <fullName evidence="1">Sialidase domain-containing protein</fullName>
    </recommendedName>
</protein>
<dbReference type="InterPro" id="IPR036278">
    <property type="entry name" value="Sialidase_sf"/>
</dbReference>
<dbReference type="PANTHER" id="PTHR10628">
    <property type="entry name" value="SIALIDASE"/>
    <property type="match status" value="1"/>
</dbReference>
<dbReference type="GO" id="GO:0005737">
    <property type="term" value="C:cytoplasm"/>
    <property type="evidence" value="ECO:0007669"/>
    <property type="project" value="TreeGrafter"/>
</dbReference>
<organism evidence="2">
    <name type="scientific">Haptolina ericina</name>
    <dbReference type="NCBI Taxonomy" id="156174"/>
    <lineage>
        <taxon>Eukaryota</taxon>
        <taxon>Haptista</taxon>
        <taxon>Haptophyta</taxon>
        <taxon>Prymnesiophyceae</taxon>
        <taxon>Prymnesiales</taxon>
        <taxon>Prymnesiaceae</taxon>
        <taxon>Haptolina</taxon>
    </lineage>
</organism>
<proteinExistence type="predicted"/>
<dbReference type="GO" id="GO:0006689">
    <property type="term" value="P:ganglioside catabolic process"/>
    <property type="evidence" value="ECO:0007669"/>
    <property type="project" value="TreeGrafter"/>
</dbReference>
<feature type="domain" description="Sialidase" evidence="1">
    <location>
        <begin position="30"/>
        <end position="139"/>
    </location>
</feature>
<reference evidence="2" key="1">
    <citation type="submission" date="2021-01" db="EMBL/GenBank/DDBJ databases">
        <authorList>
            <person name="Corre E."/>
            <person name="Pelletier E."/>
            <person name="Niang G."/>
            <person name="Scheremetjew M."/>
            <person name="Finn R."/>
            <person name="Kale V."/>
            <person name="Holt S."/>
            <person name="Cochrane G."/>
            <person name="Meng A."/>
            <person name="Brown T."/>
            <person name="Cohen L."/>
        </authorList>
    </citation>
    <scope>NUCLEOTIDE SEQUENCE</scope>
    <source>
        <strain evidence="2">CCMP281</strain>
    </source>
</reference>
<dbReference type="EMBL" id="HBHX01064908">
    <property type="protein sequence ID" value="CAE0145630.1"/>
    <property type="molecule type" value="Transcribed_RNA"/>
</dbReference>
<sequence length="148" mass="16204">MLVPPLFIFALVDRDVFAGGKDGYYCYRLPNLVQLPTPGHLLAVAQAHKYDCFDGGWMDAVAKSSNDNGKTWSEQRVIYSMSHEGTRNVTIGTPTAVADLQTGAVHLFVSVDFKAIMLFRSDDGGMTWGSPRNMTESLVPAGWGPVYT</sequence>
<gene>
    <name evidence="2" type="ORF">HERI1096_LOCUS35938</name>
</gene>